<dbReference type="KEGG" id="blr:BRLA_c015180"/>
<keyword evidence="1" id="KW-0732">Signal</keyword>
<gene>
    <name evidence="3" type="ORF">BRLA_c015180</name>
</gene>
<dbReference type="GO" id="GO:0000270">
    <property type="term" value="P:peptidoglycan metabolic process"/>
    <property type="evidence" value="ECO:0007669"/>
    <property type="project" value="TreeGrafter"/>
</dbReference>
<evidence type="ECO:0000313" key="4">
    <source>
        <dbReference type="Proteomes" id="UP000005850"/>
    </source>
</evidence>
<dbReference type="InterPro" id="IPR003848">
    <property type="entry name" value="DUF218"/>
</dbReference>
<dbReference type="SUPFAM" id="SSF48452">
    <property type="entry name" value="TPR-like"/>
    <property type="match status" value="1"/>
</dbReference>
<dbReference type="Pfam" id="PF02698">
    <property type="entry name" value="DUF218"/>
    <property type="match status" value="1"/>
</dbReference>
<feature type="domain" description="DUF218" evidence="2">
    <location>
        <begin position="181"/>
        <end position="296"/>
    </location>
</feature>
<dbReference type="Gene3D" id="3.40.50.620">
    <property type="entry name" value="HUPs"/>
    <property type="match status" value="1"/>
</dbReference>
<feature type="signal peptide" evidence="1">
    <location>
        <begin position="1"/>
        <end position="26"/>
    </location>
</feature>
<evidence type="ECO:0000259" key="2">
    <source>
        <dbReference type="Pfam" id="PF02698"/>
    </source>
</evidence>
<protein>
    <submittedName>
        <fullName evidence="3">Putative O-linked N-acetylglucosamine transferase, SPINDLY family</fullName>
    </submittedName>
</protein>
<dbReference type="Gene3D" id="1.25.40.10">
    <property type="entry name" value="Tetratricopeptide repeat domain"/>
    <property type="match status" value="1"/>
</dbReference>
<dbReference type="HOGENOM" id="CLU_061359_1_0_9"/>
<evidence type="ECO:0000256" key="1">
    <source>
        <dbReference type="SAM" id="SignalP"/>
    </source>
</evidence>
<dbReference type="InterPro" id="IPR011990">
    <property type="entry name" value="TPR-like_helical_dom_sf"/>
</dbReference>
<feature type="chain" id="PRO_5001709071" evidence="1">
    <location>
        <begin position="27"/>
        <end position="355"/>
    </location>
</feature>
<dbReference type="EMBL" id="CP007806">
    <property type="protein sequence ID" value="AIG25846.1"/>
    <property type="molecule type" value="Genomic_DNA"/>
</dbReference>
<dbReference type="eggNOG" id="COG0457">
    <property type="taxonomic scope" value="Bacteria"/>
</dbReference>
<evidence type="ECO:0000313" key="3">
    <source>
        <dbReference type="EMBL" id="AIG25846.1"/>
    </source>
</evidence>
<dbReference type="InterPro" id="IPR051599">
    <property type="entry name" value="Cell_Envelope_Assoc"/>
</dbReference>
<dbReference type="GO" id="GO:0043164">
    <property type="term" value="P:Gram-negative-bacterium-type cell wall biogenesis"/>
    <property type="evidence" value="ECO:0007669"/>
    <property type="project" value="TreeGrafter"/>
</dbReference>
<dbReference type="CDD" id="cd06259">
    <property type="entry name" value="YdcF-like"/>
    <property type="match status" value="1"/>
</dbReference>
<reference evidence="3 4" key="1">
    <citation type="journal article" date="2011" name="J. Bacteriol.">
        <title>Genome sequence of Brevibacillus laterosporus LMG 15441, a pathogen of invertebrates.</title>
        <authorList>
            <person name="Djukic M."/>
            <person name="Poehlein A."/>
            <person name="Thurmer A."/>
            <person name="Daniel R."/>
        </authorList>
    </citation>
    <scope>NUCLEOTIDE SEQUENCE [LARGE SCALE GENOMIC DNA]</scope>
    <source>
        <strain evidence="3 4">LMG 15441</strain>
    </source>
</reference>
<sequence length="355" mass="39574">MIRHKNKLILSLALALSVSPLTSAFAQGETTPVVKNETTAQRIQHLVDSTIDLFRNSSQKDKFALMEKNLKEASSLDPFNMELKFYLASTLVFQKKVEEAVGIYKQIVNFQPNHFEANLLYGVYSKVNGDEATYQKSMAALQKIDPQRAAAFQAKLQAADGYLKTELNTTVPQNLPQKNHAIIILGFALEDNGSMKQPLIERLQAGLAIAKKYPHSKIIVTGGSPKNGNTEAEAMSKWLLEKGVDQNRIVLEKSASDTVENALCTTAILETMEITDATLVTNATHMRRALSGFQASSDHYARLMGKENKRTFTNMVYMDYASAEKAKQVTKDEKLGIYRDLLRTSGIWAFPGYQR</sequence>
<dbReference type="GO" id="GO:0016740">
    <property type="term" value="F:transferase activity"/>
    <property type="evidence" value="ECO:0007669"/>
    <property type="project" value="UniProtKB-KW"/>
</dbReference>
<keyword evidence="3" id="KW-0808">Transferase</keyword>
<dbReference type="PANTHER" id="PTHR30336">
    <property type="entry name" value="INNER MEMBRANE PROTEIN, PROBABLE PERMEASE"/>
    <property type="match status" value="1"/>
</dbReference>
<dbReference type="InterPro" id="IPR014729">
    <property type="entry name" value="Rossmann-like_a/b/a_fold"/>
</dbReference>
<dbReference type="GO" id="GO:0005886">
    <property type="term" value="C:plasma membrane"/>
    <property type="evidence" value="ECO:0007669"/>
    <property type="project" value="TreeGrafter"/>
</dbReference>
<dbReference type="AlphaFoldDB" id="A0A075R325"/>
<keyword evidence="4" id="KW-1185">Reference proteome</keyword>
<name>A0A075R325_BRELA</name>
<dbReference type="PANTHER" id="PTHR30336:SF4">
    <property type="entry name" value="ENVELOPE BIOGENESIS FACTOR ELYC"/>
    <property type="match status" value="1"/>
</dbReference>
<accession>A0A075R325</accession>
<organism evidence="3 4">
    <name type="scientific">Brevibacillus laterosporus LMG 15441</name>
    <dbReference type="NCBI Taxonomy" id="1042163"/>
    <lineage>
        <taxon>Bacteria</taxon>
        <taxon>Bacillati</taxon>
        <taxon>Bacillota</taxon>
        <taxon>Bacilli</taxon>
        <taxon>Bacillales</taxon>
        <taxon>Paenibacillaceae</taxon>
        <taxon>Brevibacillus</taxon>
    </lineage>
</organism>
<dbReference type="eggNOG" id="COG1434">
    <property type="taxonomic scope" value="Bacteria"/>
</dbReference>
<dbReference type="Proteomes" id="UP000005850">
    <property type="component" value="Chromosome"/>
</dbReference>
<proteinExistence type="predicted"/>
<dbReference type="RefSeq" id="WP_003338083.1">
    <property type="nucleotide sequence ID" value="NZ_CP007806.1"/>
</dbReference>